<keyword evidence="1" id="KW-0547">Nucleotide-binding</keyword>
<dbReference type="GO" id="GO:0016020">
    <property type="term" value="C:membrane"/>
    <property type="evidence" value="ECO:0007669"/>
    <property type="project" value="InterPro"/>
</dbReference>
<dbReference type="InterPro" id="IPR001806">
    <property type="entry name" value="Small_GTPase"/>
</dbReference>
<dbReference type="InterPro" id="IPR005225">
    <property type="entry name" value="Small_GTP-bd"/>
</dbReference>
<feature type="region of interest" description="Disordered" evidence="3">
    <location>
        <begin position="311"/>
        <end position="334"/>
    </location>
</feature>
<reference evidence="4 5" key="1">
    <citation type="submission" date="2016-07" db="EMBL/GenBank/DDBJ databases">
        <title>Pervasive Adenine N6-methylation of Active Genes in Fungi.</title>
        <authorList>
            <consortium name="DOE Joint Genome Institute"/>
            <person name="Mondo S.J."/>
            <person name="Dannebaum R.O."/>
            <person name="Kuo R.C."/>
            <person name="Labutti K."/>
            <person name="Haridas S."/>
            <person name="Kuo A."/>
            <person name="Salamov A."/>
            <person name="Ahrendt S.R."/>
            <person name="Lipzen A."/>
            <person name="Sullivan W."/>
            <person name="Andreopoulos W.B."/>
            <person name="Clum A."/>
            <person name="Lindquist E."/>
            <person name="Daum C."/>
            <person name="Ramamoorthy G.K."/>
            <person name="Gryganskyi A."/>
            <person name="Culley D."/>
            <person name="Magnuson J.K."/>
            <person name="James T.Y."/>
            <person name="O'Malley M.A."/>
            <person name="Stajich J.E."/>
            <person name="Spatafora J.W."/>
            <person name="Visel A."/>
            <person name="Grigoriev I.V."/>
        </authorList>
    </citation>
    <scope>NUCLEOTIDE SEQUENCE [LARGE SCALE GENOMIC DNA]</scope>
    <source>
        <strain evidence="4 5">CBS 115471</strain>
    </source>
</reference>
<dbReference type="PROSITE" id="PS51419">
    <property type="entry name" value="RAB"/>
    <property type="match status" value="1"/>
</dbReference>
<accession>A0A1Y1YA29</accession>
<evidence type="ECO:0000313" key="5">
    <source>
        <dbReference type="Proteomes" id="UP000193144"/>
    </source>
</evidence>
<dbReference type="PROSITE" id="PS51421">
    <property type="entry name" value="RAS"/>
    <property type="match status" value="1"/>
</dbReference>
<dbReference type="Pfam" id="PF00071">
    <property type="entry name" value="Ras"/>
    <property type="match status" value="1"/>
</dbReference>
<dbReference type="AlphaFoldDB" id="A0A1Y1YA29"/>
<dbReference type="PANTHER" id="PTHR24070">
    <property type="entry name" value="RAS, DI-RAS, AND RHEB FAMILY MEMBERS OF SMALL GTPASE SUPERFAMILY"/>
    <property type="match status" value="1"/>
</dbReference>
<proteinExistence type="predicted"/>
<dbReference type="PRINTS" id="PR00449">
    <property type="entry name" value="RASTRNSFRMNG"/>
</dbReference>
<dbReference type="InterPro" id="IPR027417">
    <property type="entry name" value="P-loop_NTPase"/>
</dbReference>
<dbReference type="NCBIfam" id="TIGR00231">
    <property type="entry name" value="small_GTP"/>
    <property type="match status" value="1"/>
</dbReference>
<dbReference type="GO" id="GO:0005525">
    <property type="term" value="F:GTP binding"/>
    <property type="evidence" value="ECO:0007669"/>
    <property type="project" value="UniProtKB-KW"/>
</dbReference>
<evidence type="ECO:0000256" key="3">
    <source>
        <dbReference type="SAM" id="MobiDB-lite"/>
    </source>
</evidence>
<evidence type="ECO:0000256" key="2">
    <source>
        <dbReference type="ARBA" id="ARBA00023134"/>
    </source>
</evidence>
<comment type="caution">
    <text evidence="4">The sequence shown here is derived from an EMBL/GenBank/DDBJ whole genome shotgun (WGS) entry which is preliminary data.</text>
</comment>
<dbReference type="GO" id="GO:0003924">
    <property type="term" value="F:GTPase activity"/>
    <property type="evidence" value="ECO:0007669"/>
    <property type="project" value="InterPro"/>
</dbReference>
<gene>
    <name evidence="4" type="ORF">BCR34DRAFT_499236</name>
</gene>
<organism evidence="4 5">
    <name type="scientific">Clohesyomyces aquaticus</name>
    <dbReference type="NCBI Taxonomy" id="1231657"/>
    <lineage>
        <taxon>Eukaryota</taxon>
        <taxon>Fungi</taxon>
        <taxon>Dikarya</taxon>
        <taxon>Ascomycota</taxon>
        <taxon>Pezizomycotina</taxon>
        <taxon>Dothideomycetes</taxon>
        <taxon>Pleosporomycetidae</taxon>
        <taxon>Pleosporales</taxon>
        <taxon>Lindgomycetaceae</taxon>
        <taxon>Clohesyomyces</taxon>
    </lineage>
</organism>
<dbReference type="EMBL" id="MCFA01000307">
    <property type="protein sequence ID" value="ORX94454.1"/>
    <property type="molecule type" value="Genomic_DNA"/>
</dbReference>
<sequence>MIRQFEFAADLESSRVYRKAQSPADDKSFRSSIALSHAWSALSDVSLSEISVITTVALPISLRDLANGHHYESKANVIAVVREEETTDWPLTTNPVSGLRADAIAKRRVRNGVLPREYKLVVVGGGGVDKSRLNIQVCVKNFEIEHGDPYDFDEKPICQIDDEIAVFDTLDTAGQEEYSAMREQYMRTGEGFLLVYSVTSRYSFEDIITFHQQILRVKDKDYFPMTIVGNHCLRESERQVSFEEGVILARNLGVSFVEVDTSQAHNIATAFFDIVRKIRKYEEDLIVEELESAREAKARRELEKFKENMKSKPRSRWLRKTRDSSSLGPIMQGF</sequence>
<dbReference type="SMART" id="SM00173">
    <property type="entry name" value="RAS"/>
    <property type="match status" value="1"/>
</dbReference>
<dbReference type="STRING" id="1231657.A0A1Y1YA29"/>
<keyword evidence="5" id="KW-1185">Reference proteome</keyword>
<evidence type="ECO:0000313" key="4">
    <source>
        <dbReference type="EMBL" id="ORX94454.1"/>
    </source>
</evidence>
<dbReference type="Gene3D" id="3.40.50.300">
    <property type="entry name" value="P-loop containing nucleotide triphosphate hydrolases"/>
    <property type="match status" value="1"/>
</dbReference>
<dbReference type="SUPFAM" id="SSF52540">
    <property type="entry name" value="P-loop containing nucleoside triphosphate hydrolases"/>
    <property type="match status" value="1"/>
</dbReference>
<dbReference type="OrthoDB" id="5976022at2759"/>
<protein>
    <submittedName>
        <fullName evidence="4">Ras family-domain-containing protein</fullName>
    </submittedName>
</protein>
<dbReference type="GO" id="GO:0007165">
    <property type="term" value="P:signal transduction"/>
    <property type="evidence" value="ECO:0007669"/>
    <property type="project" value="InterPro"/>
</dbReference>
<evidence type="ECO:0000256" key="1">
    <source>
        <dbReference type="ARBA" id="ARBA00022741"/>
    </source>
</evidence>
<dbReference type="InterPro" id="IPR020849">
    <property type="entry name" value="Small_GTPase_Ras-type"/>
</dbReference>
<name>A0A1Y1YA29_9PLEO</name>
<dbReference type="Proteomes" id="UP000193144">
    <property type="component" value="Unassembled WGS sequence"/>
</dbReference>
<keyword evidence="2" id="KW-0342">GTP-binding</keyword>
<dbReference type="SMART" id="SM00175">
    <property type="entry name" value="RAB"/>
    <property type="match status" value="1"/>
</dbReference>